<sequence>MSIHRIRSVASAFGIVMFGVTAGHAQPVQECQAVVELQVQRSTALSDLLADLTAQLETAPESERRSIEQKIRHVETRIHLLDVSYRRLNGPQLNNKKCEAIEAFILRHSSVS</sequence>
<dbReference type="Proteomes" id="UP000245390">
    <property type="component" value="Unassembled WGS sequence"/>
</dbReference>
<dbReference type="EMBL" id="QGGV01000014">
    <property type="protein sequence ID" value="PWK53148.1"/>
    <property type="molecule type" value="Genomic_DNA"/>
</dbReference>
<evidence type="ECO:0000313" key="2">
    <source>
        <dbReference type="Proteomes" id="UP000245390"/>
    </source>
</evidence>
<name>A0A316FX36_9RHOB</name>
<dbReference type="AlphaFoldDB" id="A0A316FX36"/>
<gene>
    <name evidence="1" type="ORF">C8D95_11450</name>
</gene>
<evidence type="ECO:0000313" key="1">
    <source>
        <dbReference type="EMBL" id="PWK53148.1"/>
    </source>
</evidence>
<dbReference type="RefSeq" id="WP_109761112.1">
    <property type="nucleotide sequence ID" value="NZ_CP034588.1"/>
</dbReference>
<dbReference type="KEGG" id="salo:EF888_06045"/>
<proteinExistence type="predicted"/>
<keyword evidence="2" id="KW-1185">Reference proteome</keyword>
<reference evidence="1 2" key="1">
    <citation type="submission" date="2018-05" db="EMBL/GenBank/DDBJ databases">
        <title>Genomic Encyclopedia of Type Strains, Phase IV (KMG-IV): sequencing the most valuable type-strain genomes for metagenomic binning, comparative biology and taxonomic classification.</title>
        <authorList>
            <person name="Goeker M."/>
        </authorList>
    </citation>
    <scope>NUCLEOTIDE SEQUENCE [LARGE SCALE GENOMIC DNA]</scope>
    <source>
        <strain evidence="1 2">DSM 103371</strain>
    </source>
</reference>
<organism evidence="1 2">
    <name type="scientific">Silicimonas algicola</name>
    <dbReference type="NCBI Taxonomy" id="1826607"/>
    <lineage>
        <taxon>Bacteria</taxon>
        <taxon>Pseudomonadati</taxon>
        <taxon>Pseudomonadota</taxon>
        <taxon>Alphaproteobacteria</taxon>
        <taxon>Rhodobacterales</taxon>
        <taxon>Paracoccaceae</taxon>
    </lineage>
</organism>
<protein>
    <submittedName>
        <fullName evidence="1">Uncharacterized protein</fullName>
    </submittedName>
</protein>
<comment type="caution">
    <text evidence="1">The sequence shown here is derived from an EMBL/GenBank/DDBJ whole genome shotgun (WGS) entry which is preliminary data.</text>
</comment>
<accession>A0A316FX36</accession>